<sequence length="68" mass="8124">MKFHHLVFASMWTDMPEALRLALVILGPVSLLIAGMLWHINRQQNPMELDWKRQRREAGKNRRSRSQR</sequence>
<dbReference type="RefSeq" id="WP_330929558.1">
    <property type="nucleotide sequence ID" value="NZ_CP119075.1"/>
</dbReference>
<keyword evidence="1" id="KW-0812">Transmembrane</keyword>
<name>A0AAE9ZY62_9BACT</name>
<keyword evidence="3" id="KW-1185">Reference proteome</keyword>
<organism evidence="2 3">
    <name type="scientific">Synoicihabitans lomoniglobus</name>
    <dbReference type="NCBI Taxonomy" id="2909285"/>
    <lineage>
        <taxon>Bacteria</taxon>
        <taxon>Pseudomonadati</taxon>
        <taxon>Verrucomicrobiota</taxon>
        <taxon>Opitutia</taxon>
        <taxon>Opitutales</taxon>
        <taxon>Opitutaceae</taxon>
        <taxon>Synoicihabitans</taxon>
    </lineage>
</organism>
<keyword evidence="1" id="KW-1133">Transmembrane helix</keyword>
<protein>
    <submittedName>
        <fullName evidence="2">Uncharacterized protein</fullName>
    </submittedName>
</protein>
<feature type="transmembrane region" description="Helical" evidence="1">
    <location>
        <begin position="21"/>
        <end position="40"/>
    </location>
</feature>
<gene>
    <name evidence="2" type="ORF">PXH66_22765</name>
</gene>
<evidence type="ECO:0000313" key="3">
    <source>
        <dbReference type="Proteomes" id="UP001218638"/>
    </source>
</evidence>
<dbReference type="Proteomes" id="UP001218638">
    <property type="component" value="Chromosome"/>
</dbReference>
<dbReference type="AlphaFoldDB" id="A0AAE9ZY62"/>
<evidence type="ECO:0000256" key="1">
    <source>
        <dbReference type="SAM" id="Phobius"/>
    </source>
</evidence>
<accession>A0AAE9ZY62</accession>
<proteinExistence type="predicted"/>
<dbReference type="KEGG" id="slom:PXH66_22765"/>
<reference evidence="2" key="1">
    <citation type="submission" date="2023-03" db="EMBL/GenBank/DDBJ databases">
        <title>Lomoglobus Profundus gen. nov., sp. nov., a novel member of the phylum Verrucomicrobia, isolated from deep-marine sediment of South China Sea.</title>
        <authorList>
            <person name="Ahmad T."/>
            <person name="Ishaq S.E."/>
            <person name="Wang F."/>
        </authorList>
    </citation>
    <scope>NUCLEOTIDE SEQUENCE</scope>
    <source>
        <strain evidence="2">LMO-M01</strain>
    </source>
</reference>
<keyword evidence="1" id="KW-0472">Membrane</keyword>
<dbReference type="EMBL" id="CP119075">
    <property type="protein sequence ID" value="WED65170.1"/>
    <property type="molecule type" value="Genomic_DNA"/>
</dbReference>
<evidence type="ECO:0000313" key="2">
    <source>
        <dbReference type="EMBL" id="WED65170.1"/>
    </source>
</evidence>